<evidence type="ECO:0000313" key="2">
    <source>
        <dbReference type="EMBL" id="SDI02518.1"/>
    </source>
</evidence>
<dbReference type="EMBL" id="FNDZ01000001">
    <property type="protein sequence ID" value="SDI02518.1"/>
    <property type="molecule type" value="Genomic_DNA"/>
</dbReference>
<dbReference type="AlphaFoldDB" id="A0A1G8H786"/>
<dbReference type="CDD" id="cd07890">
    <property type="entry name" value="CYTH-like_AC_IV-like"/>
    <property type="match status" value="1"/>
</dbReference>
<evidence type="ECO:0000313" key="3">
    <source>
        <dbReference type="Proteomes" id="UP000183255"/>
    </source>
</evidence>
<evidence type="ECO:0000259" key="1">
    <source>
        <dbReference type="PROSITE" id="PS51707"/>
    </source>
</evidence>
<name>A0A1G8H786_9CLOT</name>
<protein>
    <submittedName>
        <fullName evidence="2">Adenylate cyclase, class 2</fullName>
    </submittedName>
</protein>
<dbReference type="Pfam" id="PF01928">
    <property type="entry name" value="CYTH"/>
    <property type="match status" value="1"/>
</dbReference>
<dbReference type="InterPro" id="IPR033469">
    <property type="entry name" value="CYTH-like_dom_sf"/>
</dbReference>
<dbReference type="InterPro" id="IPR008173">
    <property type="entry name" value="Adenylyl_cyclase_CyaB"/>
</dbReference>
<organism evidence="2 3">
    <name type="scientific">Proteiniclasticum ruminis</name>
    <dbReference type="NCBI Taxonomy" id="398199"/>
    <lineage>
        <taxon>Bacteria</taxon>
        <taxon>Bacillati</taxon>
        <taxon>Bacillota</taxon>
        <taxon>Clostridia</taxon>
        <taxon>Eubacteriales</taxon>
        <taxon>Clostridiaceae</taxon>
        <taxon>Proteiniclasticum</taxon>
    </lineage>
</organism>
<dbReference type="InterPro" id="IPR023577">
    <property type="entry name" value="CYTH_domain"/>
</dbReference>
<reference evidence="2 3" key="1">
    <citation type="submission" date="2016-10" db="EMBL/GenBank/DDBJ databases">
        <authorList>
            <person name="de Groot N.N."/>
        </authorList>
    </citation>
    <scope>NUCLEOTIDE SEQUENCE [LARGE SCALE GENOMIC DNA]</scope>
    <source>
        <strain evidence="2 3">CGMCC 1.5058</strain>
    </source>
</reference>
<dbReference type="SUPFAM" id="SSF55154">
    <property type="entry name" value="CYTH-like phosphatases"/>
    <property type="match status" value="1"/>
</dbReference>
<accession>A0A1G8H786</accession>
<feature type="domain" description="CYTH" evidence="1">
    <location>
        <begin position="1"/>
        <end position="174"/>
    </location>
</feature>
<dbReference type="SMART" id="SM01118">
    <property type="entry name" value="CYTH"/>
    <property type="match status" value="1"/>
</dbReference>
<dbReference type="PROSITE" id="PS51707">
    <property type="entry name" value="CYTH"/>
    <property type="match status" value="1"/>
</dbReference>
<dbReference type="Gene3D" id="2.40.320.10">
    <property type="entry name" value="Hypothetical Protein Pfu-838710-001"/>
    <property type="match status" value="1"/>
</dbReference>
<dbReference type="PANTHER" id="PTHR21028">
    <property type="entry name" value="SI:CH211-156B7.4"/>
    <property type="match status" value="1"/>
</dbReference>
<dbReference type="PANTHER" id="PTHR21028:SF2">
    <property type="entry name" value="CYTH DOMAIN-CONTAINING PROTEIN"/>
    <property type="match status" value="1"/>
</dbReference>
<sequence length="185" mass="21398">MELEVKILDINIERIRRIMKGAGAVLVKNELQENYIHDFPDRRLLNQNGYARIRFVKDQETGEEKVFMTTKKLISRDVYKKMDEHETLIESKEVGLGIFNALGLELLENVKKSRESYQYKNTLVEIDVNEKTYVPFPYLEVESTSEEELEEVVTLLGYTMEDTSALSIHEILKARGITPNSPEGL</sequence>
<proteinExistence type="predicted"/>
<gene>
    <name evidence="2" type="ORF">SAMN05421804_101497</name>
</gene>
<dbReference type="Proteomes" id="UP000183255">
    <property type="component" value="Unassembled WGS sequence"/>
</dbReference>